<organism evidence="8 9">
    <name type="scientific">Nocardiopsis ansamitocini</name>
    <dbReference type="NCBI Taxonomy" id="1670832"/>
    <lineage>
        <taxon>Bacteria</taxon>
        <taxon>Bacillati</taxon>
        <taxon>Actinomycetota</taxon>
        <taxon>Actinomycetes</taxon>
        <taxon>Streptosporangiales</taxon>
        <taxon>Nocardiopsidaceae</taxon>
        <taxon>Nocardiopsis</taxon>
    </lineage>
</organism>
<reference evidence="8" key="1">
    <citation type="submission" date="2023-02" db="EMBL/GenBank/DDBJ databases">
        <title>Nocardiopsis ansamitocini NBRC 112285.</title>
        <authorList>
            <person name="Ichikawa N."/>
            <person name="Sato H."/>
            <person name="Tonouchi N."/>
        </authorList>
    </citation>
    <scope>NUCLEOTIDE SEQUENCE</scope>
    <source>
        <strain evidence="8">NBRC 112285</strain>
    </source>
</reference>
<evidence type="ECO:0000313" key="8">
    <source>
        <dbReference type="EMBL" id="GLU46453.1"/>
    </source>
</evidence>
<evidence type="ECO:0000256" key="3">
    <source>
        <dbReference type="ARBA" id="ARBA00022692"/>
    </source>
</evidence>
<dbReference type="EMBL" id="BSQG01000001">
    <property type="protein sequence ID" value="GLU46453.1"/>
    <property type="molecule type" value="Genomic_DNA"/>
</dbReference>
<feature type="transmembrane region" description="Helical" evidence="6">
    <location>
        <begin position="111"/>
        <end position="129"/>
    </location>
</feature>
<dbReference type="Pfam" id="PF00892">
    <property type="entry name" value="EamA"/>
    <property type="match status" value="2"/>
</dbReference>
<evidence type="ECO:0000313" key="9">
    <source>
        <dbReference type="Proteomes" id="UP001165092"/>
    </source>
</evidence>
<feature type="domain" description="EamA" evidence="7">
    <location>
        <begin position="2"/>
        <end position="128"/>
    </location>
</feature>
<feature type="transmembrane region" description="Helical" evidence="6">
    <location>
        <begin position="172"/>
        <end position="195"/>
    </location>
</feature>
<sequence>MLWGTGGLAGATLQAFTDVQPLATASYRLLVGGALATLALLLMGRLRQVPRSGAALRRVLGAGVLLALFQAAYFMSISFTSVSLATLITIGSVPVFVTAATTVLERRAPGPALLGAVGCGVVGLALLVQSPGGSGSGTDTVLGAGFALAAGAGFSALTLLNRLPVPGLDPLGITALGCLAGGLMLLPAGLVTGMAFTPTPLSLGVLLYMGAAPTALAYLAYFGGLRKAPATAAALAAVLEPLTATLLSIALLGETLSPIGTVGACLLLGGVLLEYVRPRAG</sequence>
<evidence type="ECO:0000259" key="7">
    <source>
        <dbReference type="Pfam" id="PF00892"/>
    </source>
</evidence>
<keyword evidence="4 6" id="KW-1133">Transmembrane helix</keyword>
<protein>
    <submittedName>
        <fullName evidence="8">Membrane protein</fullName>
    </submittedName>
</protein>
<keyword evidence="5 6" id="KW-0472">Membrane</keyword>
<evidence type="ECO:0000256" key="1">
    <source>
        <dbReference type="ARBA" id="ARBA00004141"/>
    </source>
</evidence>
<dbReference type="SUPFAM" id="SSF103481">
    <property type="entry name" value="Multidrug resistance efflux transporter EmrE"/>
    <property type="match status" value="2"/>
</dbReference>
<comment type="subcellular location">
    <subcellularLocation>
        <location evidence="1">Membrane</location>
        <topology evidence="1">Multi-pass membrane protein</topology>
    </subcellularLocation>
</comment>
<accession>A0A9W6P3I3</accession>
<evidence type="ECO:0000256" key="5">
    <source>
        <dbReference type="ARBA" id="ARBA00023136"/>
    </source>
</evidence>
<name>A0A9W6P3I3_9ACTN</name>
<feature type="transmembrane region" description="Helical" evidence="6">
    <location>
        <begin position="25"/>
        <end position="43"/>
    </location>
</feature>
<evidence type="ECO:0000256" key="2">
    <source>
        <dbReference type="ARBA" id="ARBA00007362"/>
    </source>
</evidence>
<comment type="caution">
    <text evidence="8">The sequence shown here is derived from an EMBL/GenBank/DDBJ whole genome shotgun (WGS) entry which is preliminary data.</text>
</comment>
<feature type="transmembrane region" description="Helical" evidence="6">
    <location>
        <begin position="82"/>
        <end position="104"/>
    </location>
</feature>
<dbReference type="InterPro" id="IPR000620">
    <property type="entry name" value="EamA_dom"/>
</dbReference>
<gene>
    <name evidence="8" type="ORF">Nans01_08040</name>
</gene>
<dbReference type="Proteomes" id="UP001165092">
    <property type="component" value="Unassembled WGS sequence"/>
</dbReference>
<dbReference type="InterPro" id="IPR037185">
    <property type="entry name" value="EmrE-like"/>
</dbReference>
<feature type="transmembrane region" description="Helical" evidence="6">
    <location>
        <begin position="233"/>
        <end position="253"/>
    </location>
</feature>
<evidence type="ECO:0000256" key="4">
    <source>
        <dbReference type="ARBA" id="ARBA00022989"/>
    </source>
</evidence>
<keyword evidence="3 6" id="KW-0812">Transmembrane</keyword>
<evidence type="ECO:0000256" key="6">
    <source>
        <dbReference type="SAM" id="Phobius"/>
    </source>
</evidence>
<keyword evidence="9" id="KW-1185">Reference proteome</keyword>
<feature type="transmembrane region" description="Helical" evidence="6">
    <location>
        <begin position="259"/>
        <end position="276"/>
    </location>
</feature>
<feature type="transmembrane region" description="Helical" evidence="6">
    <location>
        <begin position="55"/>
        <end position="76"/>
    </location>
</feature>
<dbReference type="GO" id="GO:0016020">
    <property type="term" value="C:membrane"/>
    <property type="evidence" value="ECO:0007669"/>
    <property type="project" value="UniProtKB-SubCell"/>
</dbReference>
<dbReference type="PANTHER" id="PTHR32322">
    <property type="entry name" value="INNER MEMBRANE TRANSPORTER"/>
    <property type="match status" value="1"/>
</dbReference>
<dbReference type="PANTHER" id="PTHR32322:SF2">
    <property type="entry name" value="EAMA DOMAIN-CONTAINING PROTEIN"/>
    <property type="match status" value="1"/>
</dbReference>
<dbReference type="InterPro" id="IPR050638">
    <property type="entry name" value="AA-Vitamin_Transporters"/>
</dbReference>
<proteinExistence type="inferred from homology"/>
<feature type="domain" description="EamA" evidence="7">
    <location>
        <begin position="142"/>
        <end position="273"/>
    </location>
</feature>
<comment type="similarity">
    <text evidence="2">Belongs to the EamA transporter family.</text>
</comment>
<feature type="transmembrane region" description="Helical" evidence="6">
    <location>
        <begin position="141"/>
        <end position="160"/>
    </location>
</feature>
<dbReference type="AlphaFoldDB" id="A0A9W6P3I3"/>
<feature type="transmembrane region" description="Helical" evidence="6">
    <location>
        <begin position="201"/>
        <end position="221"/>
    </location>
</feature>